<feature type="domain" description="MotA/TolQ/ExbB proton channel" evidence="8">
    <location>
        <begin position="76"/>
        <end position="190"/>
    </location>
</feature>
<evidence type="ECO:0000259" key="8">
    <source>
        <dbReference type="Pfam" id="PF01618"/>
    </source>
</evidence>
<reference evidence="9 10" key="1">
    <citation type="submission" date="2015-08" db="EMBL/GenBank/DDBJ databases">
        <authorList>
            <person name="Babu N.S."/>
            <person name="Beckwith C.J."/>
            <person name="Beseler K.G."/>
            <person name="Brison A."/>
            <person name="Carone J.V."/>
            <person name="Caskin T.P."/>
            <person name="Diamond M."/>
            <person name="Durham M.E."/>
            <person name="Foxe J.M."/>
            <person name="Go M."/>
            <person name="Henderson B.A."/>
            <person name="Jones I.B."/>
            <person name="McGettigan J.A."/>
            <person name="Micheletti S.J."/>
            <person name="Nasrallah M.E."/>
            <person name="Ortiz D."/>
            <person name="Piller C.R."/>
            <person name="Privatt S.R."/>
            <person name="Schneider S.L."/>
            <person name="Sharp S."/>
            <person name="Smith T.C."/>
            <person name="Stanton J.D."/>
            <person name="Ullery H.E."/>
            <person name="Wilson R.J."/>
            <person name="Serrano M.G."/>
            <person name="Buck G."/>
            <person name="Lee V."/>
            <person name="Wang Y."/>
            <person name="Carvalho R."/>
            <person name="Voegtly L."/>
            <person name="Shi R."/>
            <person name="Duckworth R."/>
            <person name="Johnson A."/>
            <person name="Loviza R."/>
            <person name="Walstead R."/>
            <person name="Shah Z."/>
            <person name="Kiflezghi M."/>
            <person name="Wade K."/>
            <person name="Ball S.L."/>
            <person name="Bradley K.W."/>
            <person name="Asai D.J."/>
            <person name="Bowman C.A."/>
            <person name="Russell D.A."/>
            <person name="Pope W.H."/>
            <person name="Jacobs-Sera D."/>
            <person name="Hendrix R.W."/>
            <person name="Hatfull G.F."/>
        </authorList>
    </citation>
    <scope>NUCLEOTIDE SEQUENCE [LARGE SCALE GENOMIC DNA]</scope>
    <source>
        <strain evidence="9 10">DSM 27710</strain>
    </source>
</reference>
<dbReference type="InterPro" id="IPR002898">
    <property type="entry name" value="MotA_ExbB_proton_chnl"/>
</dbReference>
<dbReference type="AlphaFoldDB" id="A0A0K1PC12"/>
<evidence type="ECO:0000256" key="2">
    <source>
        <dbReference type="ARBA" id="ARBA00022475"/>
    </source>
</evidence>
<dbReference type="GO" id="GO:0017038">
    <property type="term" value="P:protein import"/>
    <property type="evidence" value="ECO:0007669"/>
    <property type="project" value="TreeGrafter"/>
</dbReference>
<dbReference type="KEGG" id="vin:AKJ08_1452"/>
<dbReference type="RefSeq" id="WP_240475463.1">
    <property type="nucleotide sequence ID" value="NZ_CP012332.1"/>
</dbReference>
<feature type="transmembrane region" description="Helical" evidence="7">
    <location>
        <begin position="149"/>
        <end position="182"/>
    </location>
</feature>
<evidence type="ECO:0000256" key="7">
    <source>
        <dbReference type="SAM" id="Phobius"/>
    </source>
</evidence>
<dbReference type="PANTHER" id="PTHR30625">
    <property type="entry name" value="PROTEIN TOLQ"/>
    <property type="match status" value="1"/>
</dbReference>
<evidence type="ECO:0000313" key="10">
    <source>
        <dbReference type="Proteomes" id="UP000055590"/>
    </source>
</evidence>
<dbReference type="PANTHER" id="PTHR30625:SF11">
    <property type="entry name" value="MOTA_TOLQ_EXBB PROTON CHANNEL DOMAIN-CONTAINING PROTEIN"/>
    <property type="match status" value="1"/>
</dbReference>
<keyword evidence="6" id="KW-0813">Transport</keyword>
<dbReference type="STRING" id="1391653.AKJ08_1452"/>
<evidence type="ECO:0000256" key="6">
    <source>
        <dbReference type="RuleBase" id="RU004057"/>
    </source>
</evidence>
<keyword evidence="10" id="KW-1185">Reference proteome</keyword>
<dbReference type="PATRIC" id="fig|1391653.3.peg.1524"/>
<evidence type="ECO:0000256" key="5">
    <source>
        <dbReference type="ARBA" id="ARBA00023136"/>
    </source>
</evidence>
<dbReference type="EMBL" id="CP012332">
    <property type="protein sequence ID" value="AKU91065.1"/>
    <property type="molecule type" value="Genomic_DNA"/>
</dbReference>
<keyword evidence="2" id="KW-1003">Cell membrane</keyword>
<keyword evidence="3 7" id="KW-0812">Transmembrane</keyword>
<keyword evidence="4 7" id="KW-1133">Transmembrane helix</keyword>
<dbReference type="InterPro" id="IPR050790">
    <property type="entry name" value="ExbB/TolQ_transport"/>
</dbReference>
<evidence type="ECO:0000256" key="3">
    <source>
        <dbReference type="ARBA" id="ARBA00022692"/>
    </source>
</evidence>
<comment type="subcellular location">
    <subcellularLocation>
        <location evidence="1">Cell membrane</location>
        <topology evidence="1">Multi-pass membrane protein</topology>
    </subcellularLocation>
    <subcellularLocation>
        <location evidence="6">Membrane</location>
        <topology evidence="6">Multi-pass membrane protein</topology>
    </subcellularLocation>
</comment>
<evidence type="ECO:0000313" key="9">
    <source>
        <dbReference type="EMBL" id="AKU91065.1"/>
    </source>
</evidence>
<gene>
    <name evidence="9" type="ORF">AKJ08_1452</name>
</gene>
<comment type="similarity">
    <text evidence="6">Belongs to the exbB/tolQ family.</text>
</comment>
<proteinExistence type="inferred from homology"/>
<keyword evidence="5 7" id="KW-0472">Membrane</keyword>
<dbReference type="Pfam" id="PF01618">
    <property type="entry name" value="MotA_ExbB"/>
    <property type="match status" value="1"/>
</dbReference>
<feature type="transmembrane region" description="Helical" evidence="7">
    <location>
        <begin position="16"/>
        <end position="38"/>
    </location>
</feature>
<organism evidence="9 10">
    <name type="scientific">Vulgatibacter incomptus</name>
    <dbReference type="NCBI Taxonomy" id="1391653"/>
    <lineage>
        <taxon>Bacteria</taxon>
        <taxon>Pseudomonadati</taxon>
        <taxon>Myxococcota</taxon>
        <taxon>Myxococcia</taxon>
        <taxon>Myxococcales</taxon>
        <taxon>Cystobacterineae</taxon>
        <taxon>Vulgatibacteraceae</taxon>
        <taxon>Vulgatibacter</taxon>
    </lineage>
</organism>
<protein>
    <submittedName>
        <fullName evidence="9">MotA/TolQ/ExbB proton channel family protein</fullName>
    </submittedName>
</protein>
<keyword evidence="6" id="KW-0653">Protein transport</keyword>
<sequence>MENFSEILAAAKGGGVAMALIVLFSLLAIFVAIERALAVWGLADSSRKLSDTVIKCLYRGAVGDARAACERSGTPFADILLAAFGRHGRSSPENVLAAVERERAQVALRLRSRLWILGTIGATAPFVGLFGTVVGIMRAFKDMAAHPGGGFAVVAGGISEALVATAAGIGVAIEAVVLFNYFTARIAALLISFKVSAEEVVDLLFHPRAADSAEAAQPQARLAAEARE</sequence>
<evidence type="ECO:0000256" key="4">
    <source>
        <dbReference type="ARBA" id="ARBA00022989"/>
    </source>
</evidence>
<evidence type="ECO:0000256" key="1">
    <source>
        <dbReference type="ARBA" id="ARBA00004651"/>
    </source>
</evidence>
<dbReference type="GO" id="GO:0005886">
    <property type="term" value="C:plasma membrane"/>
    <property type="evidence" value="ECO:0007669"/>
    <property type="project" value="UniProtKB-SubCell"/>
</dbReference>
<name>A0A0K1PC12_9BACT</name>
<accession>A0A0K1PC12</accession>
<feature type="transmembrane region" description="Helical" evidence="7">
    <location>
        <begin position="114"/>
        <end position="137"/>
    </location>
</feature>
<dbReference type="Proteomes" id="UP000055590">
    <property type="component" value="Chromosome"/>
</dbReference>